<feature type="binding site" evidence="6">
    <location>
        <position position="94"/>
    </location>
    <ligand>
        <name>Zn(2+)</name>
        <dbReference type="ChEBI" id="CHEBI:29105"/>
    </ligand>
</feature>
<dbReference type="EMBL" id="JAROCA020000001">
    <property type="protein sequence ID" value="MDY0404054.1"/>
    <property type="molecule type" value="Genomic_DNA"/>
</dbReference>
<feature type="region of interest" description="Disordered" evidence="7">
    <location>
        <begin position="48"/>
        <end position="84"/>
    </location>
</feature>
<evidence type="ECO:0000313" key="9">
    <source>
        <dbReference type="Proteomes" id="UP001228376"/>
    </source>
</evidence>
<dbReference type="PIRSF" id="PIRSF021439">
    <property type="entry name" value="DUF972"/>
    <property type="match status" value="1"/>
</dbReference>
<comment type="subunit">
    <text evidence="6">Homotetramer. Interacts with both DnaA and DnaN, acting as a bridge between these two proteins.</text>
</comment>
<organism evidence="8 9">
    <name type="scientific">Tigheibacillus jepli</name>
    <dbReference type="NCBI Taxonomy" id="3035914"/>
    <lineage>
        <taxon>Bacteria</taxon>
        <taxon>Bacillati</taxon>
        <taxon>Bacillota</taxon>
        <taxon>Bacilli</taxon>
        <taxon>Bacillales</taxon>
        <taxon>Bacillaceae</taxon>
        <taxon>Tigheibacillus</taxon>
    </lineage>
</organism>
<comment type="similarity">
    <text evidence="6">Belongs to the YabA family.</text>
</comment>
<comment type="caution">
    <text evidence="8">The sequence shown here is derived from an EMBL/GenBank/DDBJ whole genome shotgun (WGS) entry which is preliminary data.</text>
</comment>
<protein>
    <recommendedName>
        <fullName evidence="6">Replication initiation control protein YabA</fullName>
    </recommendedName>
</protein>
<comment type="cofactor">
    <cofactor evidence="6">
        <name>Zn(2+)</name>
        <dbReference type="ChEBI" id="CHEBI:29105"/>
    </cofactor>
    <text evidence="6">Binds 1 zinc ion per subunit.</text>
</comment>
<keyword evidence="5 6" id="KW-0236">DNA replication inhibitor</keyword>
<evidence type="ECO:0000256" key="1">
    <source>
        <dbReference type="ARBA" id="ARBA00022490"/>
    </source>
</evidence>
<feature type="binding site" evidence="6">
    <location>
        <position position="109"/>
    </location>
    <ligand>
        <name>Zn(2+)</name>
        <dbReference type="ChEBI" id="CHEBI:29105"/>
    </ligand>
</feature>
<evidence type="ECO:0000256" key="6">
    <source>
        <dbReference type="HAMAP-Rule" id="MF_01159"/>
    </source>
</evidence>
<dbReference type="NCBIfam" id="NF009644">
    <property type="entry name" value="PRK13169.1-5"/>
    <property type="match status" value="1"/>
</dbReference>
<dbReference type="Proteomes" id="UP001228376">
    <property type="component" value="Unassembled WGS sequence"/>
</dbReference>
<keyword evidence="3 6" id="KW-0479">Metal-binding</keyword>
<comment type="subcellular location">
    <subcellularLocation>
        <location evidence="6">Cytoplasm</location>
        <location evidence="6">Nucleoid</location>
    </subcellularLocation>
    <text evidence="6">Localizes in tight foci, which correspond to the replisome at mid-cell throughout the cell cycle.</text>
</comment>
<feature type="compositionally biased region" description="Polar residues" evidence="7">
    <location>
        <begin position="64"/>
        <end position="73"/>
    </location>
</feature>
<evidence type="ECO:0000256" key="5">
    <source>
        <dbReference type="ARBA" id="ARBA00022880"/>
    </source>
</evidence>
<evidence type="ECO:0000256" key="4">
    <source>
        <dbReference type="ARBA" id="ARBA00022833"/>
    </source>
</evidence>
<comment type="function">
    <text evidence="6">Involved in control of chromosome replication initiation. Inhibits the cooperative binding of DnaA to the oriC region, thus negatively regulating initiation of chromosome replication. Inhibits the ability of DnaA-ATP to form a helix on DNA; does not disassemble preformed DnaA-DNA helices. Decreases the residence time of DnaA on the chromosome at its binding sites (oriC, replication forks and promoter-binding sites). Tethers DnaA to the replication machinery via the DNA polymerase beta sliding clamp subunit (dnaN). Associates with oriC and other DnaA targets on the chromosome in a DnaA-dependent manner.</text>
</comment>
<evidence type="ECO:0000313" key="8">
    <source>
        <dbReference type="EMBL" id="MDY0404054.1"/>
    </source>
</evidence>
<keyword evidence="9" id="KW-1185">Reference proteome</keyword>
<feature type="binding site" evidence="6">
    <location>
        <position position="96"/>
    </location>
    <ligand>
        <name>Zn(2+)</name>
        <dbReference type="ChEBI" id="CHEBI:29105"/>
    </ligand>
</feature>
<keyword evidence="1 6" id="KW-0963">Cytoplasm</keyword>
<accession>A0ABU5CE14</accession>
<evidence type="ECO:0000256" key="2">
    <source>
        <dbReference type="ARBA" id="ARBA00022705"/>
    </source>
</evidence>
<dbReference type="Pfam" id="PF06156">
    <property type="entry name" value="YabA"/>
    <property type="match status" value="1"/>
</dbReference>
<dbReference type="InterPro" id="IPR010377">
    <property type="entry name" value="YabA"/>
</dbReference>
<proteinExistence type="inferred from homology"/>
<gene>
    <name evidence="6 8" type="primary">yabA</name>
    <name evidence="8" type="ORF">P5G51_000280</name>
</gene>
<keyword evidence="4 6" id="KW-0862">Zinc</keyword>
<name>A0ABU5CE14_9BACI</name>
<dbReference type="HAMAP" id="MF_01159">
    <property type="entry name" value="YabA"/>
    <property type="match status" value="1"/>
</dbReference>
<reference evidence="8 9" key="1">
    <citation type="submission" date="2023-10" db="EMBL/GenBank/DDBJ databases">
        <title>179-bfca-hs.</title>
        <authorList>
            <person name="Miliotis G."/>
            <person name="Sengupta P."/>
            <person name="Hameed A."/>
            <person name="Chuvochina M."/>
            <person name="Mcdonagh F."/>
            <person name="Simpson A.C."/>
            <person name="Singh N.K."/>
            <person name="Rekha P.D."/>
            <person name="Raman K."/>
            <person name="Hugenholtz P."/>
            <person name="Venkateswaran K."/>
        </authorList>
    </citation>
    <scope>NUCLEOTIDE SEQUENCE [LARGE SCALE GENOMIC DNA]</scope>
    <source>
        <strain evidence="8 9">179-BFC-A-HS</strain>
    </source>
</reference>
<feature type="binding site" evidence="6">
    <location>
        <position position="112"/>
    </location>
    <ligand>
        <name>Zn(2+)</name>
        <dbReference type="ChEBI" id="CHEBI:29105"/>
    </ligand>
</feature>
<keyword evidence="2 6" id="KW-0235">DNA replication</keyword>
<evidence type="ECO:0000256" key="7">
    <source>
        <dbReference type="SAM" id="MobiDB-lite"/>
    </source>
</evidence>
<sequence>MKKSQIFDQVMDMKKQIGELYEQLGELQGNLGDLLEENNRLKVENHHLRNHLQLVQDEEDASEDQAQTNQSPKKGNPPGEGYDNLARIYEEGFHICNLQFGSPRRDEDCIFCLELLTKKNGS</sequence>
<evidence type="ECO:0000256" key="3">
    <source>
        <dbReference type="ARBA" id="ARBA00022723"/>
    </source>
</evidence>